<dbReference type="EnsemblMetazoa" id="XM_030972034">
    <property type="protein sequence ID" value="XP_030827894"/>
    <property type="gene ID" value="LOC580071"/>
</dbReference>
<feature type="region of interest" description="Disordered" evidence="1">
    <location>
        <begin position="1"/>
        <end position="392"/>
    </location>
</feature>
<dbReference type="PANTHER" id="PTHR16022:SF0">
    <property type="entry name" value="CYTOPLASMIC DYNEIN 2 INTERMEDIATE CHAIN 1"/>
    <property type="match status" value="1"/>
</dbReference>
<feature type="compositionally biased region" description="Basic and acidic residues" evidence="1">
    <location>
        <begin position="223"/>
        <end position="259"/>
    </location>
</feature>
<dbReference type="SUPFAM" id="SSF50978">
    <property type="entry name" value="WD40 repeat-like"/>
    <property type="match status" value="1"/>
</dbReference>
<dbReference type="GO" id="GO:0045503">
    <property type="term" value="F:dynein light chain binding"/>
    <property type="evidence" value="ECO:0000318"/>
    <property type="project" value="GO_Central"/>
</dbReference>
<reference evidence="3" key="1">
    <citation type="submission" date="2015-02" db="EMBL/GenBank/DDBJ databases">
        <title>Genome sequencing for Strongylocentrotus purpuratus.</title>
        <authorList>
            <person name="Murali S."/>
            <person name="Liu Y."/>
            <person name="Vee V."/>
            <person name="English A."/>
            <person name="Wang M."/>
            <person name="Skinner E."/>
            <person name="Han Y."/>
            <person name="Muzny D.M."/>
            <person name="Worley K.C."/>
            <person name="Gibbs R.A."/>
        </authorList>
    </citation>
    <scope>NUCLEOTIDE SEQUENCE</scope>
</reference>
<sequence>MPGKVSSHSKEDTWGAKELTESIKEARSSGKSRHKDKDRDKEREKPRDKDRERHRDKDRDKDSHRDKEHERKRDKDRDRQKEKDKDRERRKDREGESSKEKDRERRKDREKDSSKDKDRREKDRDGRKEREKESSKEKDRGEKDRSKHREKEKDRDREKKERSHRDNKESAERTDSGKKERHRDRDEKKREREKESGSRDGDKSSTKDGDRDKRREEKRHRDKDRERRKEKESNDSDRERRKHRDKDGSADRRKREKSGERKHRKEHKEEKGRSKSEHKNGQDERHEKKREDEDDVGEEILKVSDQKEQQMEESNQDDGYEDDFEDYDDDFEDDDDEDEEGDKDPVMASEIDNLRRAMAAENEALRRSAESRDSRSQQSSASTRPSTSRTGRTFINFVAAKQRQISDQVSQRTKKRGQELMNLIDLDTTGFDLFDMPPVREYDRYIASFGRSNTKQAFVQCNDDNLDRDVQTEEIDTSERWTQHPQDGAAATGGSNSKEEDDELPVEREMNSLRYNRFMEKATQLFIVLLDEELANRVGGKLESNKRSIVFSDGYTLMNTGTPILQGRSINRVVIHPVQTNLIITMHSMPKADVMNIDDKDLKVMEKAGLTNRGLMCVWNVNEPSRPQKILVLKSMPTTCAFSPSKATMAFCGTADGSVCVWDLREPSSMHLKCEFGWGHIMVRVPTYSTEAGSPDESHHSRVVAMQPIVSADDAQKATSKSNFGDDSVGFSFQLATVDEKGTISFWVVIEIDKPDDAGSESDLGLVPGGRIKLIKSSSIQLQIPLRELGSIYQLKVTDMQLLPSNPNHFFVATDAGFISHGARNTERVSPKYFWVNDGVPVGVKCIDFSPFDLPCFLAASGDGSVQLFSIERGTPLVSWPNSTQGMAIVAISWSRSRPSVFYVMDITSKVYVWELLENDSGPVKTEQFTRGRLSALALANDHAATGWGVAGRKPEMIITDEMGSLDVHLLNSRFSTATASELDSFSDLLEQLI</sequence>
<feature type="compositionally biased region" description="Basic and acidic residues" evidence="1">
    <location>
        <begin position="267"/>
        <end position="291"/>
    </location>
</feature>
<dbReference type="SMART" id="SM00320">
    <property type="entry name" value="WD40"/>
    <property type="match status" value="3"/>
</dbReference>
<feature type="compositionally biased region" description="Basic and acidic residues" evidence="1">
    <location>
        <begin position="299"/>
        <end position="310"/>
    </location>
</feature>
<reference evidence="2" key="2">
    <citation type="submission" date="2021-01" db="UniProtKB">
        <authorList>
            <consortium name="EnsemblMetazoa"/>
        </authorList>
    </citation>
    <scope>IDENTIFICATION</scope>
</reference>
<feature type="region of interest" description="Disordered" evidence="1">
    <location>
        <begin position="474"/>
        <end position="506"/>
    </location>
</feature>
<dbReference type="InterPro" id="IPR036322">
    <property type="entry name" value="WD40_repeat_dom_sf"/>
</dbReference>
<dbReference type="GO" id="GO:0060271">
    <property type="term" value="P:cilium assembly"/>
    <property type="evidence" value="ECO:0000318"/>
    <property type="project" value="GO_Central"/>
</dbReference>
<proteinExistence type="predicted"/>
<feature type="compositionally biased region" description="Low complexity" evidence="1">
    <location>
        <begin position="376"/>
        <end position="392"/>
    </location>
</feature>
<dbReference type="InParanoid" id="A0A7M7MX57"/>
<dbReference type="GeneID" id="580071"/>
<feature type="compositionally biased region" description="Basic and acidic residues" evidence="1">
    <location>
        <begin position="8"/>
        <end position="28"/>
    </location>
</feature>
<dbReference type="InterPro" id="IPR015943">
    <property type="entry name" value="WD40/YVTN_repeat-like_dom_sf"/>
</dbReference>
<protein>
    <recommendedName>
        <fullName evidence="4">WD repeat-containing protein 60</fullName>
    </recommendedName>
</protein>
<keyword evidence="3" id="KW-1185">Reference proteome</keyword>
<feature type="compositionally biased region" description="Basic and acidic residues" evidence="1">
    <location>
        <begin position="35"/>
        <end position="215"/>
    </location>
</feature>
<organism evidence="2 3">
    <name type="scientific">Strongylocentrotus purpuratus</name>
    <name type="common">Purple sea urchin</name>
    <dbReference type="NCBI Taxonomy" id="7668"/>
    <lineage>
        <taxon>Eukaryota</taxon>
        <taxon>Metazoa</taxon>
        <taxon>Echinodermata</taxon>
        <taxon>Eleutherozoa</taxon>
        <taxon>Echinozoa</taxon>
        <taxon>Echinoidea</taxon>
        <taxon>Euechinoidea</taxon>
        <taxon>Echinacea</taxon>
        <taxon>Camarodonta</taxon>
        <taxon>Echinidea</taxon>
        <taxon>Strongylocentrotidae</taxon>
        <taxon>Strongylocentrotus</taxon>
    </lineage>
</organism>
<evidence type="ECO:0000313" key="2">
    <source>
        <dbReference type="EnsemblMetazoa" id="XP_030827894"/>
    </source>
</evidence>
<dbReference type="GO" id="GO:0000242">
    <property type="term" value="C:pericentriolar material"/>
    <property type="evidence" value="ECO:0000318"/>
    <property type="project" value="GO_Central"/>
</dbReference>
<dbReference type="GO" id="GO:0042073">
    <property type="term" value="P:intraciliary transport"/>
    <property type="evidence" value="ECO:0007669"/>
    <property type="project" value="InterPro"/>
</dbReference>
<dbReference type="InterPro" id="IPR001680">
    <property type="entry name" value="WD40_rpt"/>
</dbReference>
<dbReference type="GO" id="GO:0005929">
    <property type="term" value="C:cilium"/>
    <property type="evidence" value="ECO:0007669"/>
    <property type="project" value="GOC"/>
</dbReference>
<dbReference type="Proteomes" id="UP000007110">
    <property type="component" value="Unassembled WGS sequence"/>
</dbReference>
<dbReference type="InterPro" id="IPR042505">
    <property type="entry name" value="DYNC2I1"/>
</dbReference>
<evidence type="ECO:0000256" key="1">
    <source>
        <dbReference type="SAM" id="MobiDB-lite"/>
    </source>
</evidence>
<dbReference type="AlphaFoldDB" id="A0A7M7MX57"/>
<dbReference type="GO" id="GO:0045504">
    <property type="term" value="F:dynein heavy chain binding"/>
    <property type="evidence" value="ECO:0007669"/>
    <property type="project" value="InterPro"/>
</dbReference>
<evidence type="ECO:0008006" key="4">
    <source>
        <dbReference type="Google" id="ProtNLM"/>
    </source>
</evidence>
<dbReference type="GO" id="GO:0005868">
    <property type="term" value="C:cytoplasmic dynein complex"/>
    <property type="evidence" value="ECO:0000318"/>
    <property type="project" value="GO_Central"/>
</dbReference>
<dbReference type="Gene3D" id="2.130.10.10">
    <property type="entry name" value="YVTN repeat-like/Quinoprotein amine dehydrogenase"/>
    <property type="match status" value="2"/>
</dbReference>
<dbReference type="OMA" id="ILNMWVV"/>
<evidence type="ECO:0000313" key="3">
    <source>
        <dbReference type="Proteomes" id="UP000007110"/>
    </source>
</evidence>
<dbReference type="PANTHER" id="PTHR16022">
    <property type="entry name" value="WD REPEAT DOMAIN 60"/>
    <property type="match status" value="1"/>
</dbReference>
<dbReference type="OrthoDB" id="2162425at2759"/>
<feature type="compositionally biased region" description="Acidic residues" evidence="1">
    <location>
        <begin position="314"/>
        <end position="342"/>
    </location>
</feature>
<dbReference type="RefSeq" id="XP_030827894.1">
    <property type="nucleotide sequence ID" value="XM_030972034.1"/>
</dbReference>
<name>A0A7M7MX57_STRPU</name>
<feature type="compositionally biased region" description="Basic and acidic residues" evidence="1">
    <location>
        <begin position="363"/>
        <end position="375"/>
    </location>
</feature>
<dbReference type="KEGG" id="spu:580071"/>
<accession>A0A7M7MX57</accession>
<dbReference type="CTD" id="420452"/>